<dbReference type="Pfam" id="PF05201">
    <property type="entry name" value="GlutR_N"/>
    <property type="match status" value="1"/>
</dbReference>
<feature type="compositionally biased region" description="Polar residues" evidence="15">
    <location>
        <begin position="448"/>
        <end position="460"/>
    </location>
</feature>
<dbReference type="InterPro" id="IPR036291">
    <property type="entry name" value="NAD(P)-bd_dom_sf"/>
</dbReference>
<dbReference type="GO" id="GO:0050661">
    <property type="term" value="F:NADP binding"/>
    <property type="evidence" value="ECO:0007669"/>
    <property type="project" value="InterPro"/>
</dbReference>
<feature type="binding site" evidence="9 11">
    <location>
        <begin position="114"/>
        <end position="116"/>
    </location>
    <ligand>
        <name>substrate</name>
    </ligand>
</feature>
<feature type="domain" description="Tetrapyrrole biosynthesis glutamyl-tRNA reductase dimerisation" evidence="16">
    <location>
        <begin position="322"/>
        <end position="419"/>
    </location>
</feature>
<feature type="binding site" evidence="9 11">
    <location>
        <begin position="49"/>
        <end position="52"/>
    </location>
    <ligand>
        <name>substrate</name>
    </ligand>
</feature>
<evidence type="ECO:0000256" key="11">
    <source>
        <dbReference type="PIRSR" id="PIRSR000445-2"/>
    </source>
</evidence>
<dbReference type="Pfam" id="PF01488">
    <property type="entry name" value="Shikimate_DH"/>
    <property type="match status" value="1"/>
</dbReference>
<dbReference type="InterPro" id="IPR006151">
    <property type="entry name" value="Shikm_DH/Glu-tRNA_Rdtase"/>
</dbReference>
<evidence type="ECO:0000256" key="15">
    <source>
        <dbReference type="SAM" id="MobiDB-lite"/>
    </source>
</evidence>
<evidence type="ECO:0000313" key="19">
    <source>
        <dbReference type="EMBL" id="RAZ68596.1"/>
    </source>
</evidence>
<dbReference type="SUPFAM" id="SSF69075">
    <property type="entry name" value="Glutamyl tRNA-reductase dimerization domain"/>
    <property type="match status" value="1"/>
</dbReference>
<evidence type="ECO:0000259" key="16">
    <source>
        <dbReference type="Pfam" id="PF00745"/>
    </source>
</evidence>
<dbReference type="OrthoDB" id="110209at2"/>
<feature type="site" description="Important for activity" evidence="9 13">
    <location>
        <position position="99"/>
    </location>
</feature>
<dbReference type="EC" id="1.2.1.70" evidence="3 9"/>
<dbReference type="InterPro" id="IPR018214">
    <property type="entry name" value="GluRdtase_CS"/>
</dbReference>
<evidence type="ECO:0000313" key="20">
    <source>
        <dbReference type="Proteomes" id="UP000251869"/>
    </source>
</evidence>
<dbReference type="HAMAP" id="MF_00087">
    <property type="entry name" value="Glu_tRNA_reductase"/>
    <property type="match status" value="1"/>
</dbReference>
<keyword evidence="4 9" id="KW-0521">NADP</keyword>
<evidence type="ECO:0000256" key="8">
    <source>
        <dbReference type="ARBA" id="ARBA00068659"/>
    </source>
</evidence>
<dbReference type="PANTHER" id="PTHR43120:SF1">
    <property type="entry name" value="GLUTAMYL-TRNA REDUCTASE 1, CHLOROPLASTIC"/>
    <property type="match status" value="1"/>
</dbReference>
<comment type="subunit">
    <text evidence="9">Homodimer.</text>
</comment>
<proteinExistence type="inferred from homology"/>
<evidence type="ECO:0000256" key="1">
    <source>
        <dbReference type="ARBA" id="ARBA00005059"/>
    </source>
</evidence>
<feature type="binding site" evidence="9 12">
    <location>
        <begin position="189"/>
        <end position="194"/>
    </location>
    <ligand>
        <name>NADP(+)</name>
        <dbReference type="ChEBI" id="CHEBI:58349"/>
    </ligand>
</feature>
<dbReference type="FunFam" id="3.30.460.30:FF:000001">
    <property type="entry name" value="Glutamyl-tRNA reductase"/>
    <property type="match status" value="1"/>
</dbReference>
<feature type="domain" description="Quinate/shikimate 5-dehydrogenase/glutamyl-tRNA reductase" evidence="17">
    <location>
        <begin position="171"/>
        <end position="306"/>
    </location>
</feature>
<dbReference type="InterPro" id="IPR036343">
    <property type="entry name" value="GluRdtase_N_sf"/>
</dbReference>
<feature type="active site" description="Nucleophile" evidence="9 10">
    <location>
        <position position="50"/>
    </location>
</feature>
<dbReference type="Gene3D" id="3.40.50.720">
    <property type="entry name" value="NAD(P)-binding Rossmann-like Domain"/>
    <property type="match status" value="1"/>
</dbReference>
<dbReference type="InterPro" id="IPR015896">
    <property type="entry name" value="4pyrrol_synth_GluRdtase_dimer"/>
</dbReference>
<dbReference type="SUPFAM" id="SSF69742">
    <property type="entry name" value="Glutamyl tRNA-reductase catalytic, N-terminal domain"/>
    <property type="match status" value="1"/>
</dbReference>
<reference evidence="19 20" key="1">
    <citation type="submission" date="2018-06" db="EMBL/GenBank/DDBJ databases">
        <title>The draft genome sequences of strains SCU63 and S1.</title>
        <authorList>
            <person name="Gan L."/>
        </authorList>
    </citation>
    <scope>NUCLEOTIDE SEQUENCE [LARGE SCALE GENOMIC DNA]</scope>
    <source>
        <strain evidence="19 20">S1</strain>
    </source>
</reference>
<comment type="function">
    <text evidence="9">Catalyzes the NADPH-dependent reduction of glutamyl-tRNA(Glu) to glutamate 1-semialdehyde (GSA).</text>
</comment>
<dbReference type="NCBIfam" id="TIGR01035">
    <property type="entry name" value="hemA"/>
    <property type="match status" value="1"/>
</dbReference>
<evidence type="ECO:0000256" key="10">
    <source>
        <dbReference type="PIRSR" id="PIRSR000445-1"/>
    </source>
</evidence>
<comment type="pathway">
    <text evidence="1 9 14">Porphyrin-containing compound metabolism; protoporphyrin-IX biosynthesis; 5-aminolevulinate from L-glutamyl-tRNA(Glu): step 1/2.</text>
</comment>
<dbReference type="UniPathway" id="UPA00251">
    <property type="reaction ID" value="UER00316"/>
</dbReference>
<dbReference type="InterPro" id="IPR000343">
    <property type="entry name" value="4pyrrol_synth_GluRdtase"/>
</dbReference>
<comment type="catalytic activity">
    <reaction evidence="7 9 14">
        <text>(S)-4-amino-5-oxopentanoate + tRNA(Glu) + NADP(+) = L-glutamyl-tRNA(Glu) + NADPH + H(+)</text>
        <dbReference type="Rhea" id="RHEA:12344"/>
        <dbReference type="Rhea" id="RHEA-COMP:9663"/>
        <dbReference type="Rhea" id="RHEA-COMP:9680"/>
        <dbReference type="ChEBI" id="CHEBI:15378"/>
        <dbReference type="ChEBI" id="CHEBI:57501"/>
        <dbReference type="ChEBI" id="CHEBI:57783"/>
        <dbReference type="ChEBI" id="CHEBI:58349"/>
        <dbReference type="ChEBI" id="CHEBI:78442"/>
        <dbReference type="ChEBI" id="CHEBI:78520"/>
        <dbReference type="EC" id="1.2.1.70"/>
    </reaction>
</comment>
<dbReference type="GO" id="GO:0006782">
    <property type="term" value="P:protoporphyrinogen IX biosynthetic process"/>
    <property type="evidence" value="ECO:0007669"/>
    <property type="project" value="UniProtKB-UniRule"/>
</dbReference>
<feature type="binding site" evidence="9 11">
    <location>
        <position position="109"/>
    </location>
    <ligand>
        <name>substrate</name>
    </ligand>
</feature>
<dbReference type="Pfam" id="PF00745">
    <property type="entry name" value="GlutR_dimer"/>
    <property type="match status" value="1"/>
</dbReference>
<dbReference type="Gene3D" id="3.30.460.30">
    <property type="entry name" value="Glutamyl-tRNA reductase, N-terminal domain"/>
    <property type="match status" value="1"/>
</dbReference>
<evidence type="ECO:0000256" key="6">
    <source>
        <dbReference type="ARBA" id="ARBA00023244"/>
    </source>
</evidence>
<dbReference type="Proteomes" id="UP000251869">
    <property type="component" value="Unassembled WGS sequence"/>
</dbReference>
<dbReference type="PROSITE" id="PS00747">
    <property type="entry name" value="GLUTR"/>
    <property type="match status" value="1"/>
</dbReference>
<comment type="similarity">
    <text evidence="2 9 14">Belongs to the glutamyl-tRNA reductase family.</text>
</comment>
<protein>
    <recommendedName>
        <fullName evidence="8 9">Glutamyl-tRNA reductase</fullName>
        <shortName evidence="9">GluTR</shortName>
        <ecNumber evidence="3 9">1.2.1.70</ecNumber>
    </recommendedName>
</protein>
<keyword evidence="20" id="KW-1185">Reference proteome</keyword>
<comment type="miscellaneous">
    <text evidence="9">During catalysis, the active site Cys acts as a nucleophile attacking the alpha-carbonyl group of tRNA-bound glutamate with the formation of a thioester intermediate between enzyme and glutamate, and the concomitant release of tRNA(Glu). The thioester intermediate is finally reduced by direct hydride transfer from NADPH, to form the product GSA.</text>
</comment>
<feature type="domain" description="Glutamyl-tRNA reductase N-terminal" evidence="18">
    <location>
        <begin position="6"/>
        <end position="156"/>
    </location>
</feature>
<dbReference type="InterPro" id="IPR015895">
    <property type="entry name" value="4pyrrol_synth_GluRdtase_N"/>
</dbReference>
<dbReference type="SUPFAM" id="SSF51735">
    <property type="entry name" value="NAD(P)-binding Rossmann-fold domains"/>
    <property type="match status" value="1"/>
</dbReference>
<evidence type="ECO:0000256" key="12">
    <source>
        <dbReference type="PIRSR" id="PIRSR000445-3"/>
    </source>
</evidence>
<gene>
    <name evidence="9" type="primary">hemA</name>
    <name evidence="19" type="ORF">DP119_07995</name>
</gene>
<dbReference type="InterPro" id="IPR036453">
    <property type="entry name" value="GluRdtase_dimer_dom_sf"/>
</dbReference>
<keyword evidence="5 9" id="KW-0560">Oxidoreductase</keyword>
<evidence type="ECO:0000259" key="18">
    <source>
        <dbReference type="Pfam" id="PF05201"/>
    </source>
</evidence>
<evidence type="ECO:0000256" key="2">
    <source>
        <dbReference type="ARBA" id="ARBA00005916"/>
    </source>
</evidence>
<evidence type="ECO:0000256" key="13">
    <source>
        <dbReference type="PIRSR" id="PIRSR000445-4"/>
    </source>
</evidence>
<dbReference type="RefSeq" id="WP_112232546.1">
    <property type="nucleotide sequence ID" value="NZ_QLZQ01000002.1"/>
</dbReference>
<evidence type="ECO:0000256" key="5">
    <source>
        <dbReference type="ARBA" id="ARBA00023002"/>
    </source>
</evidence>
<name>A0A365K7H6_9BACL</name>
<organism evidence="19 20">
    <name type="scientific">Planococcus maitriensis</name>
    <dbReference type="NCBI Taxonomy" id="221799"/>
    <lineage>
        <taxon>Bacteria</taxon>
        <taxon>Bacillati</taxon>
        <taxon>Bacillota</taxon>
        <taxon>Bacilli</taxon>
        <taxon>Bacillales</taxon>
        <taxon>Caryophanaceae</taxon>
        <taxon>Planococcus</taxon>
    </lineage>
</organism>
<dbReference type="EMBL" id="QLZQ01000002">
    <property type="protein sequence ID" value="RAZ68596.1"/>
    <property type="molecule type" value="Genomic_DNA"/>
</dbReference>
<feature type="binding site" evidence="9 11">
    <location>
        <position position="120"/>
    </location>
    <ligand>
        <name>substrate</name>
    </ligand>
</feature>
<keyword evidence="6 9" id="KW-0627">Porphyrin biosynthesis</keyword>
<feature type="compositionally biased region" description="Basic and acidic residues" evidence="15">
    <location>
        <begin position="430"/>
        <end position="447"/>
    </location>
</feature>
<dbReference type="GO" id="GO:0008883">
    <property type="term" value="F:glutamyl-tRNA reductase activity"/>
    <property type="evidence" value="ECO:0007669"/>
    <property type="project" value="UniProtKB-UniRule"/>
</dbReference>
<evidence type="ECO:0000256" key="14">
    <source>
        <dbReference type="RuleBase" id="RU000584"/>
    </source>
</evidence>
<sequence length="460" mass="51494">MHTLVVGVNYRSAPVSIREKLSFIESELPRAMQALQQQKSILENVIVSTCNRTEIYAVVDQLHTGRFYVKQFLASYFDIPMEQFSQYLFIHEQDEAIDHLFRVTAGIDSMVLGETQILGQVKSSFLAGQEIGTTGTVFNQLFKQAVTLAKRAHNETAIGENAVSVSYAAVELGKKIFGSLKNKHVVILGAGKMGELAIKNLQGSGADRITVINRTFEKAEVLADKFGGTAKPLNQLQCALLEADILISSTGSTDFVIDLELMQFVEKLRKGKPLFMVDIAVPRDMDPRIGDLQNVFLYDIDDMQGIVEANLAERERAARQIAGMIEQEADQFNDWLGTLGVVPVISALREKALTIQAETMESIENKMPDLTDREKKILNKHTKSIINQLLKEPILQAKEMGTAKKSREQLELFMQIFGIEEEVEEQREKQALATRQKAERARLEKQQESLQGQESPGYTV</sequence>
<dbReference type="PANTHER" id="PTHR43120">
    <property type="entry name" value="GLUTAMYL-TRNA REDUCTASE 1, CHLOROPLASTIC"/>
    <property type="match status" value="1"/>
</dbReference>
<evidence type="ECO:0000256" key="3">
    <source>
        <dbReference type="ARBA" id="ARBA00012970"/>
    </source>
</evidence>
<dbReference type="AlphaFoldDB" id="A0A365K7H6"/>
<dbReference type="CDD" id="cd05213">
    <property type="entry name" value="NAD_bind_Glutamyl_tRNA_reduct"/>
    <property type="match status" value="1"/>
</dbReference>
<accession>A0A365K7H6</accession>
<feature type="region of interest" description="Disordered" evidence="15">
    <location>
        <begin position="430"/>
        <end position="460"/>
    </location>
</feature>
<dbReference type="FunFam" id="3.40.50.720:FF:000031">
    <property type="entry name" value="Glutamyl-tRNA reductase"/>
    <property type="match status" value="1"/>
</dbReference>
<comment type="caution">
    <text evidence="19">The sequence shown here is derived from an EMBL/GenBank/DDBJ whole genome shotgun (WGS) entry which is preliminary data.</text>
</comment>
<dbReference type="PIRSF" id="PIRSF000445">
    <property type="entry name" value="4pyrrol_synth_GluRdtase"/>
    <property type="match status" value="1"/>
</dbReference>
<evidence type="ECO:0000256" key="9">
    <source>
        <dbReference type="HAMAP-Rule" id="MF_00087"/>
    </source>
</evidence>
<evidence type="ECO:0000259" key="17">
    <source>
        <dbReference type="Pfam" id="PF01488"/>
    </source>
</evidence>
<comment type="domain">
    <text evidence="9">Possesses an unusual extended V-shaped dimeric structure with each monomer consisting of three distinct domains arranged along a curved 'spinal' alpha-helix. The N-terminal catalytic domain specifically recognizes the glutamate moiety of the substrate. The second domain is the NADPH-binding domain, and the third C-terminal domain is responsible for dimerization.</text>
</comment>
<evidence type="ECO:0000256" key="4">
    <source>
        <dbReference type="ARBA" id="ARBA00022857"/>
    </source>
</evidence>
<evidence type="ECO:0000256" key="7">
    <source>
        <dbReference type="ARBA" id="ARBA00047464"/>
    </source>
</evidence>